<protein>
    <submittedName>
        <fullName evidence="1">Uncharacterized protein</fullName>
    </submittedName>
</protein>
<dbReference type="Proteomes" id="UP000058114">
    <property type="component" value="Chromosome"/>
</dbReference>
<accession>A0A0S2SKF5</accession>
<reference evidence="2" key="1">
    <citation type="submission" date="2015-10" db="EMBL/GenBank/DDBJ databases">
        <title>Complete Genome Sequence of Aeromonas schubertii strain WL1483.</title>
        <authorList>
            <person name="Liu L."/>
        </authorList>
    </citation>
    <scope>NUCLEOTIDE SEQUENCE [LARGE SCALE GENOMIC DNA]</scope>
    <source>
        <strain evidence="2">WL1483</strain>
    </source>
</reference>
<gene>
    <name evidence="1" type="ORF">WL1483_2679</name>
</gene>
<reference evidence="1 2" key="2">
    <citation type="journal article" date="2016" name="Genome Announc.">
        <title>Complete Genome Sequence of the Highly Virulent Aeromonas schubertii Strain WL1483, Isolated from Diseased Snakehead Fish (Channa argus) in China.</title>
        <authorList>
            <person name="Liu L."/>
            <person name="Li N."/>
            <person name="Zhang D."/>
            <person name="Fu X."/>
            <person name="Shi C."/>
            <person name="Lin Q."/>
            <person name="Hao G."/>
        </authorList>
    </citation>
    <scope>NUCLEOTIDE SEQUENCE [LARGE SCALE GENOMIC DNA]</scope>
    <source>
        <strain evidence="1 2">WL1483</strain>
    </source>
</reference>
<sequence length="69" mass="7994">MDAQAVWLMAILAMPLAAKNNPTAECQWLHDRIETLEIAIKKGDTLGTREELTRWRGEFRKKGCPQYDY</sequence>
<dbReference type="KEGG" id="asr:WL1483_2679"/>
<name>A0A0S2SKF5_9GAMM</name>
<dbReference type="PATRIC" id="fig|652.5.peg.1095"/>
<organism evidence="1 2">
    <name type="scientific">Aeromonas schubertii</name>
    <dbReference type="NCBI Taxonomy" id="652"/>
    <lineage>
        <taxon>Bacteria</taxon>
        <taxon>Pseudomonadati</taxon>
        <taxon>Pseudomonadota</taxon>
        <taxon>Gammaproteobacteria</taxon>
        <taxon>Aeromonadales</taxon>
        <taxon>Aeromonadaceae</taxon>
        <taxon>Aeromonas</taxon>
    </lineage>
</organism>
<dbReference type="EMBL" id="CP013067">
    <property type="protein sequence ID" value="ALP42098.1"/>
    <property type="molecule type" value="Genomic_DNA"/>
</dbReference>
<proteinExistence type="predicted"/>
<dbReference type="AlphaFoldDB" id="A0A0S2SKF5"/>
<evidence type="ECO:0000313" key="1">
    <source>
        <dbReference type="EMBL" id="ALP42098.1"/>
    </source>
</evidence>
<evidence type="ECO:0000313" key="2">
    <source>
        <dbReference type="Proteomes" id="UP000058114"/>
    </source>
</evidence>
<dbReference type="RefSeq" id="WP_060584616.1">
    <property type="nucleotide sequence ID" value="NZ_CP013067.1"/>
</dbReference>